<evidence type="ECO:0000259" key="2">
    <source>
        <dbReference type="PROSITE" id="PS51841"/>
    </source>
</evidence>
<dbReference type="KEGG" id="mng:MNEG_4701"/>
<evidence type="ECO:0000313" key="3">
    <source>
        <dbReference type="EMBL" id="KIZ03261.1"/>
    </source>
</evidence>
<dbReference type="SUPFAM" id="SSF74853">
    <property type="entry name" value="Lamin A/C globular tail domain"/>
    <property type="match status" value="1"/>
</dbReference>
<dbReference type="STRING" id="145388.A0A0D2ND59"/>
<name>A0A0D2ND59_9CHLO</name>
<accession>A0A0D2ND59</accession>
<dbReference type="EMBL" id="KK100884">
    <property type="protein sequence ID" value="KIZ03261.1"/>
    <property type="molecule type" value="Genomic_DNA"/>
</dbReference>
<dbReference type="AlphaFoldDB" id="A0A0D2ND59"/>
<gene>
    <name evidence="3" type="ORF">MNEG_4701</name>
</gene>
<evidence type="ECO:0000256" key="1">
    <source>
        <dbReference type="SAM" id="MobiDB-lite"/>
    </source>
</evidence>
<dbReference type="InterPro" id="IPR036415">
    <property type="entry name" value="Lamin_tail_dom_sf"/>
</dbReference>
<dbReference type="PROSITE" id="PS51841">
    <property type="entry name" value="LTD"/>
    <property type="match status" value="1"/>
</dbReference>
<feature type="compositionally biased region" description="Basic and acidic residues" evidence="1">
    <location>
        <begin position="223"/>
        <end position="235"/>
    </location>
</feature>
<protein>
    <recommendedName>
        <fullName evidence="2">LTD domain-containing protein</fullName>
    </recommendedName>
</protein>
<feature type="compositionally biased region" description="Low complexity" evidence="1">
    <location>
        <begin position="211"/>
        <end position="221"/>
    </location>
</feature>
<keyword evidence="4" id="KW-1185">Reference proteome</keyword>
<dbReference type="GeneID" id="25737578"/>
<evidence type="ECO:0000313" key="4">
    <source>
        <dbReference type="Proteomes" id="UP000054498"/>
    </source>
</evidence>
<feature type="region of interest" description="Disordered" evidence="1">
    <location>
        <begin position="211"/>
        <end position="244"/>
    </location>
</feature>
<dbReference type="InterPro" id="IPR001322">
    <property type="entry name" value="Lamin_tail_dom"/>
</dbReference>
<dbReference type="RefSeq" id="XP_013902280.1">
    <property type="nucleotide sequence ID" value="XM_014046826.1"/>
</dbReference>
<proteinExistence type="predicted"/>
<dbReference type="Proteomes" id="UP000054498">
    <property type="component" value="Unassembled WGS sequence"/>
</dbReference>
<organism evidence="3 4">
    <name type="scientific">Monoraphidium neglectum</name>
    <dbReference type="NCBI Taxonomy" id="145388"/>
    <lineage>
        <taxon>Eukaryota</taxon>
        <taxon>Viridiplantae</taxon>
        <taxon>Chlorophyta</taxon>
        <taxon>core chlorophytes</taxon>
        <taxon>Chlorophyceae</taxon>
        <taxon>CS clade</taxon>
        <taxon>Sphaeropleales</taxon>
        <taxon>Selenastraceae</taxon>
        <taxon>Monoraphidium</taxon>
    </lineage>
</organism>
<feature type="domain" description="LTD" evidence="2">
    <location>
        <begin position="1"/>
        <end position="129"/>
    </location>
</feature>
<reference evidence="3 4" key="1">
    <citation type="journal article" date="2013" name="BMC Genomics">
        <title>Reconstruction of the lipid metabolism for the microalga Monoraphidium neglectum from its genome sequence reveals characteristics suitable for biofuel production.</title>
        <authorList>
            <person name="Bogen C."/>
            <person name="Al-Dilaimi A."/>
            <person name="Albersmeier A."/>
            <person name="Wichmann J."/>
            <person name="Grundmann M."/>
            <person name="Rupp O."/>
            <person name="Lauersen K.J."/>
            <person name="Blifernez-Klassen O."/>
            <person name="Kalinowski J."/>
            <person name="Goesmann A."/>
            <person name="Mussgnug J.H."/>
            <person name="Kruse O."/>
        </authorList>
    </citation>
    <scope>NUCLEOTIDE SEQUENCE [LARGE SCALE GENOMIC DNA]</scope>
    <source>
        <strain evidence="3 4">SAG 48.87</strain>
    </source>
</reference>
<sequence>MASPANGSLAAPGTTKPTDWVELLNTGAAPTSLGGWVLSEGGQEGGKGGGRWQLPPVDLPPGGYLVLIGVGGAGADNASQVEEGPGGIRLLPVPGLKLGAGGKALTLSQPDGRVASSTGEVIRQRPGVSFGLPAGAAPGSPPTFLQLPTPGAANSPAKPAGPFIFEVTRTPDGTTPPGQPLVVSARVAPNGAPPQSVELVWRVNYAPEQRAPMAAAAQAPGKQRRDGASPKRESLGGKAVVLTW</sequence>